<dbReference type="CDD" id="cd11362">
    <property type="entry name" value="RNase_PH_bact"/>
    <property type="match status" value="1"/>
</dbReference>
<comment type="subunit">
    <text evidence="6">Homohexameric ring arranged as a trimer of dimers.</text>
</comment>
<dbReference type="HAMAP" id="MF_00564">
    <property type="entry name" value="RNase_PH"/>
    <property type="match status" value="1"/>
</dbReference>
<dbReference type="Proteomes" id="UP000004221">
    <property type="component" value="Unassembled WGS sequence"/>
</dbReference>
<evidence type="ECO:0000256" key="3">
    <source>
        <dbReference type="ARBA" id="ARBA00022555"/>
    </source>
</evidence>
<evidence type="ECO:0000256" key="2">
    <source>
        <dbReference type="ARBA" id="ARBA00022552"/>
    </source>
</evidence>
<keyword evidence="6 9" id="KW-0808">Transferase</keyword>
<dbReference type="SUPFAM" id="SSF54211">
    <property type="entry name" value="Ribosomal protein S5 domain 2-like"/>
    <property type="match status" value="1"/>
</dbReference>
<name>I4EKS7_9BACT</name>
<keyword evidence="5" id="KW-0694">RNA-binding</keyword>
<comment type="similarity">
    <text evidence="1 6">Belongs to the RNase PH family.</text>
</comment>
<dbReference type="SUPFAM" id="SSF55666">
    <property type="entry name" value="Ribonuclease PH domain 2-like"/>
    <property type="match status" value="1"/>
</dbReference>
<dbReference type="EMBL" id="CAGS01000422">
    <property type="protein sequence ID" value="CCF85289.1"/>
    <property type="molecule type" value="Genomic_DNA"/>
</dbReference>
<dbReference type="InterPro" id="IPR050080">
    <property type="entry name" value="RNase_PH"/>
</dbReference>
<dbReference type="GO" id="GO:0000175">
    <property type="term" value="F:3'-5'-RNA exonuclease activity"/>
    <property type="evidence" value="ECO:0007669"/>
    <property type="project" value="UniProtKB-UniRule"/>
</dbReference>
<comment type="catalytic activity">
    <reaction evidence="6">
        <text>tRNA(n+1) + phosphate = tRNA(n) + a ribonucleoside 5'-diphosphate</text>
        <dbReference type="Rhea" id="RHEA:10628"/>
        <dbReference type="Rhea" id="RHEA-COMP:17343"/>
        <dbReference type="Rhea" id="RHEA-COMP:17344"/>
        <dbReference type="ChEBI" id="CHEBI:43474"/>
        <dbReference type="ChEBI" id="CHEBI:57930"/>
        <dbReference type="ChEBI" id="CHEBI:173114"/>
        <dbReference type="EC" id="2.7.7.56"/>
    </reaction>
</comment>
<accession>I4EKS7</accession>
<feature type="domain" description="Exoribonuclease phosphorolytic" evidence="7">
    <location>
        <begin position="17"/>
        <end position="145"/>
    </location>
</feature>
<keyword evidence="3 6" id="KW-0820">tRNA-binding</keyword>
<keyword evidence="4 6" id="KW-0819">tRNA processing</keyword>
<dbReference type="GO" id="GO:0000049">
    <property type="term" value="F:tRNA binding"/>
    <property type="evidence" value="ECO:0007669"/>
    <property type="project" value="UniProtKB-UniRule"/>
</dbReference>
<evidence type="ECO:0000256" key="1">
    <source>
        <dbReference type="ARBA" id="ARBA00006678"/>
    </source>
</evidence>
<evidence type="ECO:0000259" key="8">
    <source>
        <dbReference type="Pfam" id="PF03725"/>
    </source>
</evidence>
<organism evidence="9 10">
    <name type="scientific">Nitrolancea hollandica Lb</name>
    <dbReference type="NCBI Taxonomy" id="1129897"/>
    <lineage>
        <taxon>Bacteria</taxon>
        <taxon>Pseudomonadati</taxon>
        <taxon>Thermomicrobiota</taxon>
        <taxon>Thermomicrobia</taxon>
        <taxon>Sphaerobacterales</taxon>
        <taxon>Sphaerobacterineae</taxon>
        <taxon>Sphaerobacteraceae</taxon>
        <taxon>Nitrolancea</taxon>
    </lineage>
</organism>
<dbReference type="InterPro" id="IPR002381">
    <property type="entry name" value="RNase_PH_bac-type"/>
</dbReference>
<dbReference type="GO" id="GO:0031125">
    <property type="term" value="P:rRNA 3'-end processing"/>
    <property type="evidence" value="ECO:0007669"/>
    <property type="project" value="UniProtKB-ARBA"/>
</dbReference>
<protein>
    <recommendedName>
        <fullName evidence="6">Ribonuclease PH</fullName>
        <shortName evidence="6">RNase PH</shortName>
        <ecNumber evidence="6">2.7.7.56</ecNumber>
    </recommendedName>
    <alternativeName>
        <fullName evidence="6">tRNA nucleotidyltransferase</fullName>
    </alternativeName>
</protein>
<feature type="binding site" evidence="6">
    <location>
        <begin position="129"/>
        <end position="131"/>
    </location>
    <ligand>
        <name>phosphate</name>
        <dbReference type="ChEBI" id="CHEBI:43474"/>
        <note>substrate</note>
    </ligand>
</feature>
<dbReference type="FunFam" id="3.30.230.70:FF:000003">
    <property type="entry name" value="Ribonuclease PH"/>
    <property type="match status" value="1"/>
</dbReference>
<dbReference type="GO" id="GO:0016075">
    <property type="term" value="P:rRNA catabolic process"/>
    <property type="evidence" value="ECO:0007669"/>
    <property type="project" value="UniProtKB-UniRule"/>
</dbReference>
<dbReference type="InterPro" id="IPR036345">
    <property type="entry name" value="ExoRNase_PH_dom2_sf"/>
</dbReference>
<dbReference type="Gene3D" id="3.30.230.70">
    <property type="entry name" value="GHMP Kinase, N-terminal domain"/>
    <property type="match status" value="1"/>
</dbReference>
<dbReference type="OrthoDB" id="9807456at2"/>
<dbReference type="PANTHER" id="PTHR11953">
    <property type="entry name" value="EXOSOME COMPLEX COMPONENT"/>
    <property type="match status" value="1"/>
</dbReference>
<dbReference type="EC" id="2.7.7.56" evidence="6"/>
<dbReference type="GO" id="GO:0009022">
    <property type="term" value="F:tRNA nucleotidyltransferase activity"/>
    <property type="evidence" value="ECO:0007669"/>
    <property type="project" value="UniProtKB-UniRule"/>
</dbReference>
<dbReference type="InterPro" id="IPR027408">
    <property type="entry name" value="PNPase/RNase_PH_dom_sf"/>
</dbReference>
<evidence type="ECO:0000256" key="6">
    <source>
        <dbReference type="HAMAP-Rule" id="MF_00564"/>
    </source>
</evidence>
<dbReference type="GO" id="GO:0008033">
    <property type="term" value="P:tRNA processing"/>
    <property type="evidence" value="ECO:0007669"/>
    <property type="project" value="UniProtKB-UniRule"/>
</dbReference>
<feature type="domain" description="Exoribonuclease phosphorolytic" evidence="8">
    <location>
        <begin position="162"/>
        <end position="228"/>
    </location>
</feature>
<reference evidence="9 10" key="1">
    <citation type="journal article" date="2012" name="ISME J.">
        <title>Nitrification expanded: discovery, physiology and genomics of a nitrite-oxidizing bacterium from the phylum Chloroflexi.</title>
        <authorList>
            <person name="Sorokin D.Y."/>
            <person name="Lucker S."/>
            <person name="Vejmelkova D."/>
            <person name="Kostrikina N.A."/>
            <person name="Kleerebezem R."/>
            <person name="Rijpstra W.I."/>
            <person name="Damste J.S."/>
            <person name="Le Paslier D."/>
            <person name="Muyzer G."/>
            <person name="Wagner M."/>
            <person name="van Loosdrecht M.C."/>
            <person name="Daims H."/>
        </authorList>
    </citation>
    <scope>NUCLEOTIDE SEQUENCE [LARGE SCALE GENOMIC DNA]</scope>
    <source>
        <strain evidence="10">none</strain>
    </source>
</reference>
<comment type="function">
    <text evidence="6">Phosphorolytic 3'-5' exoribonuclease that plays an important role in tRNA 3'-end maturation. Removes nucleotide residues following the 3'-CCA terminus of tRNAs; can also add nucleotides to the ends of RNA molecules by using nucleoside diphosphates as substrates, but this may not be physiologically important. Probably plays a role in initiation of 16S rRNA degradation (leading to ribosome degradation) during starvation.</text>
</comment>
<evidence type="ECO:0000259" key="7">
    <source>
        <dbReference type="Pfam" id="PF01138"/>
    </source>
</evidence>
<dbReference type="AlphaFoldDB" id="I4EKS7"/>
<dbReference type="InterPro" id="IPR015847">
    <property type="entry name" value="ExoRNase_PH_dom2"/>
</dbReference>
<feature type="binding site" evidence="6">
    <location>
        <position position="91"/>
    </location>
    <ligand>
        <name>phosphate</name>
        <dbReference type="ChEBI" id="CHEBI:43474"/>
        <note>substrate</note>
    </ligand>
</feature>
<dbReference type="PANTHER" id="PTHR11953:SF0">
    <property type="entry name" value="EXOSOME COMPLEX COMPONENT RRP41"/>
    <property type="match status" value="1"/>
</dbReference>
<keyword evidence="6 9" id="KW-0548">Nucleotidyltransferase</keyword>
<comment type="caution">
    <text evidence="9">The sequence shown here is derived from an EMBL/GenBank/DDBJ whole genome shotgun (WGS) entry which is preliminary data.</text>
</comment>
<sequence>MVATFNRKRPGGRGPDELRPVSIIPGYLPYAEGSALITIGQTHVLCAATIEPRVPPFLVGTGKGWVTAEYGMLPRSSPQRIHRERAQSSGRTHEIQRLIGRSLRAVTNLKALGERTILIDCDVLRADGGTRTAAVTGGYVALRQALGVLVETKSIKALPLSGFVAAISAGVVFGEARLDLDYEEDRHAEVDLNVVMTDRGDLVEIQGTAEEKPFSRDRLNELLDLAQTGINQLIADQRAIFSAG</sequence>
<dbReference type="Pfam" id="PF01138">
    <property type="entry name" value="RNase_PH"/>
    <property type="match status" value="1"/>
</dbReference>
<dbReference type="NCBIfam" id="TIGR01966">
    <property type="entry name" value="RNasePH"/>
    <property type="match status" value="1"/>
</dbReference>
<dbReference type="RefSeq" id="WP_008480090.1">
    <property type="nucleotide sequence ID" value="NZ_CAGS01000422.1"/>
</dbReference>
<evidence type="ECO:0000256" key="4">
    <source>
        <dbReference type="ARBA" id="ARBA00022694"/>
    </source>
</evidence>
<evidence type="ECO:0000313" key="10">
    <source>
        <dbReference type="Proteomes" id="UP000004221"/>
    </source>
</evidence>
<dbReference type="Pfam" id="PF03725">
    <property type="entry name" value="RNase_PH_C"/>
    <property type="match status" value="1"/>
</dbReference>
<dbReference type="InterPro" id="IPR020568">
    <property type="entry name" value="Ribosomal_Su5_D2-typ_SF"/>
</dbReference>
<evidence type="ECO:0000256" key="5">
    <source>
        <dbReference type="ARBA" id="ARBA00022884"/>
    </source>
</evidence>
<gene>
    <name evidence="6 9" type="primary">rph</name>
    <name evidence="9" type="ORF">NITHO_4790005</name>
</gene>
<keyword evidence="2 6" id="KW-0698">rRNA processing</keyword>
<evidence type="ECO:0000313" key="9">
    <source>
        <dbReference type="EMBL" id="CCF85289.1"/>
    </source>
</evidence>
<keyword evidence="10" id="KW-1185">Reference proteome</keyword>
<dbReference type="InterPro" id="IPR001247">
    <property type="entry name" value="ExoRNase_PH_dom1"/>
</dbReference>
<proteinExistence type="inferred from homology"/>